<feature type="transmembrane region" description="Helical" evidence="7">
    <location>
        <begin position="381"/>
        <end position="400"/>
    </location>
</feature>
<dbReference type="PANTHER" id="PTHR30250:SF10">
    <property type="entry name" value="LIPOPOLYSACCHARIDE BIOSYNTHESIS PROTEIN WZXC"/>
    <property type="match status" value="1"/>
</dbReference>
<evidence type="ECO:0000256" key="1">
    <source>
        <dbReference type="ARBA" id="ARBA00004651"/>
    </source>
</evidence>
<keyword evidence="4 7" id="KW-0812">Transmembrane</keyword>
<comment type="subcellular location">
    <subcellularLocation>
        <location evidence="1">Cell membrane</location>
        <topology evidence="1">Multi-pass membrane protein</topology>
    </subcellularLocation>
</comment>
<keyword evidence="3" id="KW-1003">Cell membrane</keyword>
<feature type="transmembrane region" description="Helical" evidence="7">
    <location>
        <begin position="84"/>
        <end position="102"/>
    </location>
</feature>
<evidence type="ECO:0000256" key="3">
    <source>
        <dbReference type="ARBA" id="ARBA00022475"/>
    </source>
</evidence>
<evidence type="ECO:0000256" key="4">
    <source>
        <dbReference type="ARBA" id="ARBA00022692"/>
    </source>
</evidence>
<feature type="transmembrane region" description="Helical" evidence="7">
    <location>
        <begin position="15"/>
        <end position="37"/>
    </location>
</feature>
<evidence type="ECO:0000313" key="9">
    <source>
        <dbReference type="Proteomes" id="UP001476282"/>
    </source>
</evidence>
<feature type="transmembrane region" description="Helical" evidence="7">
    <location>
        <begin position="212"/>
        <end position="232"/>
    </location>
</feature>
<evidence type="ECO:0000256" key="6">
    <source>
        <dbReference type="ARBA" id="ARBA00023136"/>
    </source>
</evidence>
<evidence type="ECO:0000313" key="8">
    <source>
        <dbReference type="EMBL" id="GAA5483649.1"/>
    </source>
</evidence>
<accession>A0ABP9UWD9</accession>
<comment type="similarity">
    <text evidence="2">Belongs to the polysaccharide synthase family.</text>
</comment>
<dbReference type="EMBL" id="BAABRI010000016">
    <property type="protein sequence ID" value="GAA5483649.1"/>
    <property type="molecule type" value="Genomic_DNA"/>
</dbReference>
<feature type="transmembrane region" description="Helical" evidence="7">
    <location>
        <begin position="139"/>
        <end position="159"/>
    </location>
</feature>
<protein>
    <submittedName>
        <fullName evidence="8">Lipopolysaccharide biosynthesis protein WzxC</fullName>
    </submittedName>
</protein>
<dbReference type="PANTHER" id="PTHR30250">
    <property type="entry name" value="PST FAMILY PREDICTED COLANIC ACID TRANSPORTER"/>
    <property type="match status" value="1"/>
</dbReference>
<keyword evidence="6 7" id="KW-0472">Membrane</keyword>
<sequence>MAARVLTKEELGSWALIQVVVGFLAIFQDGGVGNYVIRHPDYNAATRRMARLIGLLAGVLAGIALAAVSIPVTFLMGISSHWKYFLPLVLTFSLGGLTGVLNAELRRELRFRELFMATGLATLLFVPVTWMMLAKGWGLWSYTISSAALTSVQVSFLALRLRPLSLGWGGALFSEIVVYTRGLLGFNIINYWARSADNLLVGRFLGPAPLAVYANAYRIMLIPITQVISTLNPLMLPYLAKYANDKEGQRRELFGFVRLIGCIVFPPMTFLWLERDFLVRIYLGPGWSGVADLLAWFVPIGMLQCLINPLGNAYLVAGRNDEFFKIGVINTVVIVLSFVCGLPFGVKGVAIGYLVANLIMCFPIVHRALRMMGSSFNDWIMQTSLLWFIPGLSLVISYRFSEMPSPWDIVARGGVTLLISLLVVGRMEGKALRRWLHVRRSGHLAT</sequence>
<evidence type="ECO:0000256" key="5">
    <source>
        <dbReference type="ARBA" id="ARBA00022989"/>
    </source>
</evidence>
<proteinExistence type="inferred from homology"/>
<reference evidence="8 9" key="1">
    <citation type="submission" date="2024-02" db="EMBL/GenBank/DDBJ databases">
        <title>Haloferula sargassicola NBRC 104335.</title>
        <authorList>
            <person name="Ichikawa N."/>
            <person name="Katano-Makiyama Y."/>
            <person name="Hidaka K."/>
        </authorList>
    </citation>
    <scope>NUCLEOTIDE SEQUENCE [LARGE SCALE GENOMIC DNA]</scope>
    <source>
        <strain evidence="8 9">NBRC 104335</strain>
    </source>
</reference>
<comment type="caution">
    <text evidence="8">The sequence shown here is derived from an EMBL/GenBank/DDBJ whole genome shotgun (WGS) entry which is preliminary data.</text>
</comment>
<keyword evidence="9" id="KW-1185">Reference proteome</keyword>
<evidence type="ECO:0000256" key="2">
    <source>
        <dbReference type="ARBA" id="ARBA00007430"/>
    </source>
</evidence>
<keyword evidence="5 7" id="KW-1133">Transmembrane helix</keyword>
<feature type="transmembrane region" description="Helical" evidence="7">
    <location>
        <begin position="114"/>
        <end position="133"/>
    </location>
</feature>
<dbReference type="InterPro" id="IPR050833">
    <property type="entry name" value="Poly_Biosynth_Transport"/>
</dbReference>
<dbReference type="Proteomes" id="UP001476282">
    <property type="component" value="Unassembled WGS sequence"/>
</dbReference>
<evidence type="ECO:0000256" key="7">
    <source>
        <dbReference type="SAM" id="Phobius"/>
    </source>
</evidence>
<feature type="transmembrane region" description="Helical" evidence="7">
    <location>
        <begin position="49"/>
        <end position="78"/>
    </location>
</feature>
<feature type="transmembrane region" description="Helical" evidence="7">
    <location>
        <begin position="171"/>
        <end position="192"/>
    </location>
</feature>
<organism evidence="8 9">
    <name type="scientific">Haloferula sargassicola</name>
    <dbReference type="NCBI Taxonomy" id="490096"/>
    <lineage>
        <taxon>Bacteria</taxon>
        <taxon>Pseudomonadati</taxon>
        <taxon>Verrucomicrobiota</taxon>
        <taxon>Verrucomicrobiia</taxon>
        <taxon>Verrucomicrobiales</taxon>
        <taxon>Verrucomicrobiaceae</taxon>
        <taxon>Haloferula</taxon>
    </lineage>
</organism>
<feature type="transmembrane region" description="Helical" evidence="7">
    <location>
        <begin position="350"/>
        <end position="369"/>
    </location>
</feature>
<feature type="transmembrane region" description="Helical" evidence="7">
    <location>
        <begin position="253"/>
        <end position="273"/>
    </location>
</feature>
<feature type="transmembrane region" description="Helical" evidence="7">
    <location>
        <begin position="323"/>
        <end position="344"/>
    </location>
</feature>
<name>A0ABP9UWD9_9BACT</name>
<dbReference type="Pfam" id="PF13440">
    <property type="entry name" value="Polysacc_synt_3"/>
    <property type="match status" value="1"/>
</dbReference>
<feature type="transmembrane region" description="Helical" evidence="7">
    <location>
        <begin position="406"/>
        <end position="424"/>
    </location>
</feature>
<feature type="transmembrane region" description="Helical" evidence="7">
    <location>
        <begin position="293"/>
        <end position="311"/>
    </location>
</feature>
<gene>
    <name evidence="8" type="primary">wzxC</name>
    <name evidence="8" type="ORF">Hsar01_02883</name>
</gene>